<accession>A0ABW2YTF2</accession>
<dbReference type="InterPro" id="IPR005625">
    <property type="entry name" value="PepSY-ass_TM"/>
</dbReference>
<dbReference type="Pfam" id="PF03929">
    <property type="entry name" value="PepSY_TM"/>
    <property type="match status" value="1"/>
</dbReference>
<gene>
    <name evidence="2" type="ORF">ACFQZS_01000</name>
</gene>
<dbReference type="PANTHER" id="PTHR34219">
    <property type="entry name" value="IRON-REGULATED INNER MEMBRANE PROTEIN-RELATED"/>
    <property type="match status" value="1"/>
</dbReference>
<keyword evidence="3" id="KW-1185">Reference proteome</keyword>
<dbReference type="EMBL" id="JBHTHU010000001">
    <property type="protein sequence ID" value="MFD0748698.1"/>
    <property type="molecule type" value="Genomic_DNA"/>
</dbReference>
<evidence type="ECO:0000313" key="2">
    <source>
        <dbReference type="EMBL" id="MFD0748698.1"/>
    </source>
</evidence>
<dbReference type="RefSeq" id="WP_377096334.1">
    <property type="nucleotide sequence ID" value="NZ_JBHTHU010000001.1"/>
</dbReference>
<keyword evidence="1" id="KW-0472">Membrane</keyword>
<keyword evidence="1" id="KW-1133">Transmembrane helix</keyword>
<sequence>MLSTEPRSSAKKKSTFRRVSEWLHLWLGLFSGIIVFVVCLTGGIWATRYEVWYFTEPYQRVEVQHKEYLKPSELVALSRKYLKAKHENADTLESVVIGKPGKSAICTFDLGGGRDAAIYLNPYTGYVVYDKRERSAADDFFIFVRAGHRFFWLPQKIGSPVVGSACIIFIITLITGIIWWFPVKWNRKAREKAFKVKWSANWKRLNIDLHNVFGFYAMLFVLAMTVTGVVFTFEWFEKGIYTSLTWKKMEEPKQPQPFSDTTLVGSIQHVNDEDFIWNHAIARHPDFAKVTILFPANTKAAYQSFVQFGDGTLNYNRAIYYFDRYTLKPLAPTNPSALPYAEASLGEKVFRMNFDIHTGQILGLPTKILAEFACLIGASLPVTGFIIWYNRKWGKKKTRRKKRAKGDAAPQLV</sequence>
<name>A0ABW2YTF2_9SPHI</name>
<reference evidence="3" key="1">
    <citation type="journal article" date="2019" name="Int. J. Syst. Evol. Microbiol.">
        <title>The Global Catalogue of Microorganisms (GCM) 10K type strain sequencing project: providing services to taxonomists for standard genome sequencing and annotation.</title>
        <authorList>
            <consortium name="The Broad Institute Genomics Platform"/>
            <consortium name="The Broad Institute Genome Sequencing Center for Infectious Disease"/>
            <person name="Wu L."/>
            <person name="Ma J."/>
        </authorList>
    </citation>
    <scope>NUCLEOTIDE SEQUENCE [LARGE SCALE GENOMIC DNA]</scope>
    <source>
        <strain evidence="3">CCUG 63418</strain>
    </source>
</reference>
<evidence type="ECO:0000256" key="1">
    <source>
        <dbReference type="SAM" id="Phobius"/>
    </source>
</evidence>
<feature type="transmembrane region" description="Helical" evidence="1">
    <location>
        <begin position="21"/>
        <end position="46"/>
    </location>
</feature>
<feature type="transmembrane region" description="Helical" evidence="1">
    <location>
        <begin position="213"/>
        <end position="236"/>
    </location>
</feature>
<comment type="caution">
    <text evidence="2">The sequence shown here is derived from an EMBL/GenBank/DDBJ whole genome shotgun (WGS) entry which is preliminary data.</text>
</comment>
<dbReference type="PANTHER" id="PTHR34219:SF3">
    <property type="entry name" value="BLL7967 PROTEIN"/>
    <property type="match status" value="1"/>
</dbReference>
<feature type="transmembrane region" description="Helical" evidence="1">
    <location>
        <begin position="161"/>
        <end position="181"/>
    </location>
</feature>
<protein>
    <submittedName>
        <fullName evidence="2">PepSY-associated TM helix domain-containing protein</fullName>
    </submittedName>
</protein>
<keyword evidence="1" id="KW-0812">Transmembrane</keyword>
<dbReference type="Proteomes" id="UP001596958">
    <property type="component" value="Unassembled WGS sequence"/>
</dbReference>
<feature type="transmembrane region" description="Helical" evidence="1">
    <location>
        <begin position="368"/>
        <end position="390"/>
    </location>
</feature>
<evidence type="ECO:0000313" key="3">
    <source>
        <dbReference type="Proteomes" id="UP001596958"/>
    </source>
</evidence>
<proteinExistence type="predicted"/>
<organism evidence="2 3">
    <name type="scientific">Mucilaginibacter calamicampi</name>
    <dbReference type="NCBI Taxonomy" id="1302352"/>
    <lineage>
        <taxon>Bacteria</taxon>
        <taxon>Pseudomonadati</taxon>
        <taxon>Bacteroidota</taxon>
        <taxon>Sphingobacteriia</taxon>
        <taxon>Sphingobacteriales</taxon>
        <taxon>Sphingobacteriaceae</taxon>
        <taxon>Mucilaginibacter</taxon>
    </lineage>
</organism>